<sequence length="438" mass="46697">MLTMAANMQSFSSLVLVLLFLCNTCLSNPLKGFSVEMMHRDSEKSPFYRPSETHSQRVSKAIQRSIARSNHLKKPSASIDTVESTVIPNSGEYLMTYSVGTPPFKVLSIVDTGSNIVWLQCKPCIDCYEQNSPIFDPRKSTTYKNLPCTSRACQAVGASSCSEKCEYSINYGDGSHSVGDLSVDTITLSSTEGSPVKLPNIAIGCGHDNTGTFEASGSGIVGLSGGATSLISQLGSTIEGKFSYCLPPFFAGSKSSSKLSFGDAAVVSGKGVVSTPIIKKENQIFYFLTLKSLSVGGKTVAVGSTSSESGEEGNIIIDSGTTLTLLPSQAYTEFESAVADAVKLERVSDPNGFLRLCYQTGSKSQQEIPVITAHFTGADVVLKPVNTFLQVADGISCLAFRATDDLSIFGNVAQQNFLVGYDLENKTVSFKPTDCNKE</sequence>
<keyword evidence="6 10" id="KW-0064">Aspartyl protease</keyword>
<evidence type="ECO:0000256" key="1">
    <source>
        <dbReference type="ARBA" id="ARBA00004613"/>
    </source>
</evidence>
<dbReference type="OrthoDB" id="2747330at2759"/>
<feature type="active site" evidence="9">
    <location>
        <position position="318"/>
    </location>
</feature>
<evidence type="ECO:0000256" key="4">
    <source>
        <dbReference type="ARBA" id="ARBA00022670"/>
    </source>
</evidence>
<dbReference type="CDD" id="cd05476">
    <property type="entry name" value="pepsin_A_like_plant"/>
    <property type="match status" value="1"/>
</dbReference>
<dbReference type="GO" id="GO:0004190">
    <property type="term" value="F:aspartic-type endopeptidase activity"/>
    <property type="evidence" value="ECO:0007669"/>
    <property type="project" value="UniProtKB-KW"/>
</dbReference>
<dbReference type="Gene3D" id="2.40.70.10">
    <property type="entry name" value="Acid Proteases"/>
    <property type="match status" value="2"/>
</dbReference>
<evidence type="ECO:0000256" key="3">
    <source>
        <dbReference type="ARBA" id="ARBA00022525"/>
    </source>
</evidence>
<dbReference type="Proteomes" id="UP000053144">
    <property type="component" value="Chromosome 8"/>
</dbReference>
<comment type="subcellular location">
    <subcellularLocation>
        <location evidence="1">Secreted</location>
    </subcellularLocation>
</comment>
<protein>
    <recommendedName>
        <fullName evidence="12">Peptidase A1 domain-containing protein</fullName>
    </recommendedName>
</protein>
<feature type="chain" id="PRO_5005596173" description="Peptidase A1 domain-containing protein" evidence="11">
    <location>
        <begin position="28"/>
        <end position="438"/>
    </location>
</feature>
<dbReference type="InterPro" id="IPR051708">
    <property type="entry name" value="Plant_Aspart_Prot_A1"/>
</dbReference>
<evidence type="ECO:0000256" key="2">
    <source>
        <dbReference type="ARBA" id="ARBA00007447"/>
    </source>
</evidence>
<gene>
    <name evidence="13" type="ORF">LR48_Vigan08g008500</name>
</gene>
<dbReference type="GO" id="GO:0005576">
    <property type="term" value="C:extracellular region"/>
    <property type="evidence" value="ECO:0007669"/>
    <property type="project" value="UniProtKB-SubCell"/>
</dbReference>
<dbReference type="InterPro" id="IPR033121">
    <property type="entry name" value="PEPTIDASE_A1"/>
</dbReference>
<evidence type="ECO:0000313" key="14">
    <source>
        <dbReference type="Proteomes" id="UP000053144"/>
    </source>
</evidence>
<dbReference type="InterPro" id="IPR034161">
    <property type="entry name" value="Pepsin-like_plant"/>
</dbReference>
<evidence type="ECO:0000313" key="13">
    <source>
        <dbReference type="EMBL" id="KOM49258.1"/>
    </source>
</evidence>
<keyword evidence="7 10" id="KW-0378">Hydrolase</keyword>
<dbReference type="SUPFAM" id="SSF50630">
    <property type="entry name" value="Acid proteases"/>
    <property type="match status" value="1"/>
</dbReference>
<dbReference type="GO" id="GO:0006508">
    <property type="term" value="P:proteolysis"/>
    <property type="evidence" value="ECO:0007669"/>
    <property type="project" value="UniProtKB-KW"/>
</dbReference>
<dbReference type="InterPro" id="IPR032799">
    <property type="entry name" value="TAXi_C"/>
</dbReference>
<evidence type="ECO:0000259" key="12">
    <source>
        <dbReference type="PROSITE" id="PS51767"/>
    </source>
</evidence>
<proteinExistence type="inferred from homology"/>
<accession>A0A0L9V2I3</accession>
<evidence type="ECO:0000256" key="8">
    <source>
        <dbReference type="ARBA" id="ARBA00023180"/>
    </source>
</evidence>
<comment type="similarity">
    <text evidence="2 10">Belongs to the peptidase A1 family.</text>
</comment>
<feature type="domain" description="Peptidase A1" evidence="12">
    <location>
        <begin position="93"/>
        <end position="431"/>
    </location>
</feature>
<evidence type="ECO:0000256" key="10">
    <source>
        <dbReference type="RuleBase" id="RU000454"/>
    </source>
</evidence>
<feature type="active site" evidence="9">
    <location>
        <position position="111"/>
    </location>
</feature>
<keyword evidence="5 11" id="KW-0732">Signal</keyword>
<dbReference type="PRINTS" id="PR00792">
    <property type="entry name" value="PEPSIN"/>
</dbReference>
<name>A0A0L9V2I3_PHAAN</name>
<evidence type="ECO:0000256" key="9">
    <source>
        <dbReference type="PIRSR" id="PIRSR601461-1"/>
    </source>
</evidence>
<evidence type="ECO:0000256" key="5">
    <source>
        <dbReference type="ARBA" id="ARBA00022729"/>
    </source>
</evidence>
<dbReference type="PROSITE" id="PS00141">
    <property type="entry name" value="ASP_PROTEASE"/>
    <property type="match status" value="1"/>
</dbReference>
<dbReference type="OMA" id="CSIEAQK"/>
<reference evidence="14" key="1">
    <citation type="journal article" date="2015" name="Proc. Natl. Acad. Sci. U.S.A.">
        <title>Genome sequencing of adzuki bean (Vigna angularis) provides insight into high starch and low fat accumulation and domestication.</title>
        <authorList>
            <person name="Yang K."/>
            <person name="Tian Z."/>
            <person name="Chen C."/>
            <person name="Luo L."/>
            <person name="Zhao B."/>
            <person name="Wang Z."/>
            <person name="Yu L."/>
            <person name="Li Y."/>
            <person name="Sun Y."/>
            <person name="Li W."/>
            <person name="Chen Y."/>
            <person name="Li Y."/>
            <person name="Zhang Y."/>
            <person name="Ai D."/>
            <person name="Zhao J."/>
            <person name="Shang C."/>
            <person name="Ma Y."/>
            <person name="Wu B."/>
            <person name="Wang M."/>
            <person name="Gao L."/>
            <person name="Sun D."/>
            <person name="Zhang P."/>
            <person name="Guo F."/>
            <person name="Wang W."/>
            <person name="Li Y."/>
            <person name="Wang J."/>
            <person name="Varshney R.K."/>
            <person name="Wang J."/>
            <person name="Ling H.Q."/>
            <person name="Wan P."/>
        </authorList>
    </citation>
    <scope>NUCLEOTIDE SEQUENCE</scope>
    <source>
        <strain evidence="14">cv. Jingnong 6</strain>
    </source>
</reference>
<evidence type="ECO:0000256" key="7">
    <source>
        <dbReference type="ARBA" id="ARBA00022801"/>
    </source>
</evidence>
<keyword evidence="3" id="KW-0964">Secreted</keyword>
<dbReference type="Pfam" id="PF14543">
    <property type="entry name" value="TAXi_N"/>
    <property type="match status" value="1"/>
</dbReference>
<organism evidence="13 14">
    <name type="scientific">Phaseolus angularis</name>
    <name type="common">Azuki bean</name>
    <name type="synonym">Vigna angularis</name>
    <dbReference type="NCBI Taxonomy" id="3914"/>
    <lineage>
        <taxon>Eukaryota</taxon>
        <taxon>Viridiplantae</taxon>
        <taxon>Streptophyta</taxon>
        <taxon>Embryophyta</taxon>
        <taxon>Tracheophyta</taxon>
        <taxon>Spermatophyta</taxon>
        <taxon>Magnoliopsida</taxon>
        <taxon>eudicotyledons</taxon>
        <taxon>Gunneridae</taxon>
        <taxon>Pentapetalae</taxon>
        <taxon>rosids</taxon>
        <taxon>fabids</taxon>
        <taxon>Fabales</taxon>
        <taxon>Fabaceae</taxon>
        <taxon>Papilionoideae</taxon>
        <taxon>50 kb inversion clade</taxon>
        <taxon>NPAAA clade</taxon>
        <taxon>indigoferoid/millettioid clade</taxon>
        <taxon>Phaseoleae</taxon>
        <taxon>Vigna</taxon>
    </lineage>
</organism>
<dbReference type="InterPro" id="IPR001461">
    <property type="entry name" value="Aspartic_peptidase_A1"/>
</dbReference>
<dbReference type="AlphaFoldDB" id="A0A0L9V2I3"/>
<dbReference type="InterPro" id="IPR001969">
    <property type="entry name" value="Aspartic_peptidase_AS"/>
</dbReference>
<evidence type="ECO:0000256" key="6">
    <source>
        <dbReference type="ARBA" id="ARBA00022750"/>
    </source>
</evidence>
<dbReference type="PANTHER" id="PTHR47967">
    <property type="entry name" value="OS07G0603500 PROTEIN-RELATED"/>
    <property type="match status" value="1"/>
</dbReference>
<dbReference type="InterPro" id="IPR021109">
    <property type="entry name" value="Peptidase_aspartic_dom_sf"/>
</dbReference>
<dbReference type="Pfam" id="PF14541">
    <property type="entry name" value="TAXi_C"/>
    <property type="match status" value="1"/>
</dbReference>
<dbReference type="EMBL" id="CM003378">
    <property type="protein sequence ID" value="KOM49258.1"/>
    <property type="molecule type" value="Genomic_DNA"/>
</dbReference>
<dbReference type="PROSITE" id="PS51767">
    <property type="entry name" value="PEPTIDASE_A1"/>
    <property type="match status" value="1"/>
</dbReference>
<keyword evidence="4 10" id="KW-0645">Protease</keyword>
<evidence type="ECO:0000256" key="11">
    <source>
        <dbReference type="SAM" id="SignalP"/>
    </source>
</evidence>
<dbReference type="PANTHER" id="PTHR47967:SF66">
    <property type="entry name" value="ASPARTIC PROTEINASE CDR1-RELATED"/>
    <property type="match status" value="1"/>
</dbReference>
<feature type="signal peptide" evidence="11">
    <location>
        <begin position="1"/>
        <end position="27"/>
    </location>
</feature>
<keyword evidence="8" id="KW-0325">Glycoprotein</keyword>
<dbReference type="Gramene" id="KOM49258">
    <property type="protein sequence ID" value="KOM49258"/>
    <property type="gene ID" value="LR48_Vigan08g008500"/>
</dbReference>
<dbReference type="InterPro" id="IPR032861">
    <property type="entry name" value="TAXi_N"/>
</dbReference>
<dbReference type="FunFam" id="2.40.70.10:FF:000050">
    <property type="entry name" value="Aspartic proteinase CDR1"/>
    <property type="match status" value="1"/>
</dbReference>
<dbReference type="FunFam" id="2.40.70.10:FF:000016">
    <property type="entry name" value="Probable aspartic protease At2g35615"/>
    <property type="match status" value="1"/>
</dbReference>